<reference evidence="2 3" key="1">
    <citation type="submission" date="2023-03" db="EMBL/GenBank/DDBJ databases">
        <title>Description of Hydrogenimonas sp. ISO32.</title>
        <authorList>
            <person name="Mino S."/>
            <person name="Fukazawa S."/>
            <person name="Sawabe T."/>
        </authorList>
    </citation>
    <scope>NUCLEOTIDE SEQUENCE [LARGE SCALE GENOMIC DNA]</scope>
    <source>
        <strain evidence="2 3">ISO32</strain>
    </source>
</reference>
<keyword evidence="1" id="KW-0812">Transmembrane</keyword>
<evidence type="ECO:0000313" key="2">
    <source>
        <dbReference type="EMBL" id="BDY11852.1"/>
    </source>
</evidence>
<accession>A0ABM8FHV8</accession>
<name>A0ABM8FHV8_9BACT</name>
<keyword evidence="1" id="KW-0472">Membrane</keyword>
<feature type="transmembrane region" description="Helical" evidence="1">
    <location>
        <begin position="78"/>
        <end position="99"/>
    </location>
</feature>
<evidence type="ECO:0000313" key="3">
    <source>
        <dbReference type="Proteomes" id="UP001321445"/>
    </source>
</evidence>
<dbReference type="EMBL" id="AP027370">
    <property type="protein sequence ID" value="BDY11852.1"/>
    <property type="molecule type" value="Genomic_DNA"/>
</dbReference>
<keyword evidence="1" id="KW-1133">Transmembrane helix</keyword>
<feature type="transmembrane region" description="Helical" evidence="1">
    <location>
        <begin position="119"/>
        <end position="141"/>
    </location>
</feature>
<dbReference type="Proteomes" id="UP001321445">
    <property type="component" value="Chromosome"/>
</dbReference>
<dbReference type="RefSeq" id="WP_286337066.1">
    <property type="nucleotide sequence ID" value="NZ_AP027370.1"/>
</dbReference>
<feature type="transmembrane region" description="Helical" evidence="1">
    <location>
        <begin position="7"/>
        <end position="28"/>
    </location>
</feature>
<gene>
    <name evidence="2" type="ORF">HCR_01640</name>
</gene>
<feature type="transmembrane region" description="Helical" evidence="1">
    <location>
        <begin position="185"/>
        <end position="208"/>
    </location>
</feature>
<proteinExistence type="predicted"/>
<sequence length="220" mass="25137">MRLYSRLFWLALWGISFAYIESSVVVYLRKIYYPQGFSFPLVPIESHILSTETIREAMTLIIMWATVTLTFERLQSKIAAYLILFGVWDIFYYIFLKLLLDWPASVTTWDILFLIPSPWVGPVWAPVVVSMALIFAGVVLLKRAEEKRFLRFGLKFFIGELLAGALIILSFLIPGADVLKEGVPSHFPASIFWSGFSLGTAIFLYTVFGDDLFHKQKATT</sequence>
<feature type="transmembrane region" description="Helical" evidence="1">
    <location>
        <begin position="48"/>
        <end position="71"/>
    </location>
</feature>
<organism evidence="2 3">
    <name type="scientific">Hydrogenimonas cancrithermarum</name>
    <dbReference type="NCBI Taxonomy" id="2993563"/>
    <lineage>
        <taxon>Bacteria</taxon>
        <taxon>Pseudomonadati</taxon>
        <taxon>Campylobacterota</taxon>
        <taxon>Epsilonproteobacteria</taxon>
        <taxon>Campylobacterales</taxon>
        <taxon>Hydrogenimonadaceae</taxon>
        <taxon>Hydrogenimonas</taxon>
    </lineage>
</organism>
<protein>
    <submittedName>
        <fullName evidence="2">Uncharacterized protein</fullName>
    </submittedName>
</protein>
<feature type="transmembrane region" description="Helical" evidence="1">
    <location>
        <begin position="153"/>
        <end position="173"/>
    </location>
</feature>
<keyword evidence="3" id="KW-1185">Reference proteome</keyword>
<evidence type="ECO:0000256" key="1">
    <source>
        <dbReference type="SAM" id="Phobius"/>
    </source>
</evidence>